<proteinExistence type="predicted"/>
<accession>A0A2P2MM45</accession>
<dbReference type="AlphaFoldDB" id="A0A2P2MM45"/>
<organism evidence="1">
    <name type="scientific">Rhizophora mucronata</name>
    <name type="common">Asiatic mangrove</name>
    <dbReference type="NCBI Taxonomy" id="61149"/>
    <lineage>
        <taxon>Eukaryota</taxon>
        <taxon>Viridiplantae</taxon>
        <taxon>Streptophyta</taxon>
        <taxon>Embryophyta</taxon>
        <taxon>Tracheophyta</taxon>
        <taxon>Spermatophyta</taxon>
        <taxon>Magnoliopsida</taxon>
        <taxon>eudicotyledons</taxon>
        <taxon>Gunneridae</taxon>
        <taxon>Pentapetalae</taxon>
        <taxon>rosids</taxon>
        <taxon>fabids</taxon>
        <taxon>Malpighiales</taxon>
        <taxon>Rhizophoraceae</taxon>
        <taxon>Rhizophora</taxon>
    </lineage>
</organism>
<name>A0A2P2MM45_RHIMU</name>
<sequence length="73" mass="8261">MHSQPQLWIMNHPKGNSFNLNAYNILCLCKLPSKQQHAMELGSIVLILQILLSERNLQMGADVFGFSSIKMMS</sequence>
<dbReference type="EMBL" id="GGEC01050820">
    <property type="protein sequence ID" value="MBX31304.1"/>
    <property type="molecule type" value="Transcribed_RNA"/>
</dbReference>
<evidence type="ECO:0000313" key="1">
    <source>
        <dbReference type="EMBL" id="MBX31304.1"/>
    </source>
</evidence>
<protein>
    <submittedName>
        <fullName evidence="1">Uncharacterized protein</fullName>
    </submittedName>
</protein>
<reference evidence="1" key="1">
    <citation type="submission" date="2018-02" db="EMBL/GenBank/DDBJ databases">
        <title>Rhizophora mucronata_Transcriptome.</title>
        <authorList>
            <person name="Meera S.P."/>
            <person name="Sreeshan A."/>
            <person name="Augustine A."/>
        </authorList>
    </citation>
    <scope>NUCLEOTIDE SEQUENCE</scope>
    <source>
        <tissue evidence="1">Leaf</tissue>
    </source>
</reference>